<dbReference type="InterPro" id="IPR029045">
    <property type="entry name" value="ClpP/crotonase-like_dom_sf"/>
</dbReference>
<keyword evidence="3" id="KW-0732">Signal</keyword>
<dbReference type="OrthoDB" id="9777711at2"/>
<evidence type="ECO:0000256" key="1">
    <source>
        <dbReference type="ARBA" id="ARBA00005254"/>
    </source>
</evidence>
<organism evidence="4 5">
    <name type="scientific">Blastococcus tunisiensis</name>
    <dbReference type="NCBI Taxonomy" id="1798228"/>
    <lineage>
        <taxon>Bacteria</taxon>
        <taxon>Bacillati</taxon>
        <taxon>Actinomycetota</taxon>
        <taxon>Actinomycetes</taxon>
        <taxon>Geodermatophilales</taxon>
        <taxon>Geodermatophilaceae</taxon>
        <taxon>Blastococcus</taxon>
    </lineage>
</organism>
<feature type="chain" id="PRO_5011704350" evidence="3">
    <location>
        <begin position="31"/>
        <end position="247"/>
    </location>
</feature>
<reference evidence="5" key="1">
    <citation type="submission" date="2016-10" db="EMBL/GenBank/DDBJ databases">
        <authorList>
            <person name="Varghese N."/>
            <person name="Submissions S."/>
        </authorList>
    </citation>
    <scope>NUCLEOTIDE SEQUENCE [LARGE SCALE GENOMIC DNA]</scope>
    <source>
        <strain evidence="5">DSM 46838</strain>
    </source>
</reference>
<comment type="similarity">
    <text evidence="1 2">Belongs to the enoyl-CoA hydratase/isomerase family.</text>
</comment>
<dbReference type="GO" id="GO:0016853">
    <property type="term" value="F:isomerase activity"/>
    <property type="evidence" value="ECO:0007669"/>
    <property type="project" value="UniProtKB-KW"/>
</dbReference>
<keyword evidence="5" id="KW-1185">Reference proteome</keyword>
<proteinExistence type="inferred from homology"/>
<evidence type="ECO:0000313" key="5">
    <source>
        <dbReference type="Proteomes" id="UP000198589"/>
    </source>
</evidence>
<dbReference type="InterPro" id="IPR018376">
    <property type="entry name" value="Enoyl-CoA_hyd/isom_CS"/>
</dbReference>
<dbReference type="AlphaFoldDB" id="A0A1I1ZNN9"/>
<name>A0A1I1ZNN9_9ACTN</name>
<dbReference type="SUPFAM" id="SSF52096">
    <property type="entry name" value="ClpP/crotonase"/>
    <property type="match status" value="1"/>
</dbReference>
<dbReference type="InterPro" id="IPR014748">
    <property type="entry name" value="Enoyl-CoA_hydra_C"/>
</dbReference>
<accession>A0A1I1ZNN9</accession>
<sequence>MRTLRLNRPASRNALSVPLRAALMAALAGAAADPDVRCVILRGDQRAFCAGGDVKSMDPSEAPLATVRRMDAAGAMVRAVYDLPKPVIAAVEGPAVGAGFSLALASDIVIASDSATFGAAFVKRGLVPDTGLSYLLARSIGVARTKYLVMTGEMFGAEAAEAMGIVAVRCGTAEFEDRLAALASSLAAGATGALGMAKRMLNRALETDLESALTLEAFGQAVARTTEDHKASVRSFKAKEPPHFTGR</sequence>
<dbReference type="RefSeq" id="WP_092195674.1">
    <property type="nucleotide sequence ID" value="NZ_FOND01000003.1"/>
</dbReference>
<gene>
    <name evidence="4" type="ORF">SAMN05216574_103109</name>
</gene>
<evidence type="ECO:0000256" key="2">
    <source>
        <dbReference type="RuleBase" id="RU003707"/>
    </source>
</evidence>
<dbReference type="Pfam" id="PF00378">
    <property type="entry name" value="ECH_1"/>
    <property type="match status" value="1"/>
</dbReference>
<dbReference type="EMBL" id="FOND01000003">
    <property type="protein sequence ID" value="SFE33337.1"/>
    <property type="molecule type" value="Genomic_DNA"/>
</dbReference>
<dbReference type="CDD" id="cd06558">
    <property type="entry name" value="crotonase-like"/>
    <property type="match status" value="1"/>
</dbReference>
<keyword evidence="4" id="KW-0413">Isomerase</keyword>
<dbReference type="PANTHER" id="PTHR43459">
    <property type="entry name" value="ENOYL-COA HYDRATASE"/>
    <property type="match status" value="1"/>
</dbReference>
<dbReference type="PANTHER" id="PTHR43459:SF1">
    <property type="entry name" value="EG:BACN32G11.4 PROTEIN"/>
    <property type="match status" value="1"/>
</dbReference>
<dbReference type="InterPro" id="IPR001753">
    <property type="entry name" value="Enoyl-CoA_hydra/iso"/>
</dbReference>
<protein>
    <submittedName>
        <fullName evidence="4">2-(1,2-epoxy-1,2-dihydrophenyl)acetyl-CoA isomerase</fullName>
    </submittedName>
</protein>
<evidence type="ECO:0000256" key="3">
    <source>
        <dbReference type="SAM" id="SignalP"/>
    </source>
</evidence>
<dbReference type="Gene3D" id="1.10.12.10">
    <property type="entry name" value="Lyase 2-enoyl-coa Hydratase, Chain A, domain 2"/>
    <property type="match status" value="1"/>
</dbReference>
<dbReference type="Proteomes" id="UP000198589">
    <property type="component" value="Unassembled WGS sequence"/>
</dbReference>
<feature type="signal peptide" evidence="3">
    <location>
        <begin position="1"/>
        <end position="30"/>
    </location>
</feature>
<dbReference type="STRING" id="1798228.SAMN05216574_103109"/>
<dbReference type="PROSITE" id="PS00166">
    <property type="entry name" value="ENOYL_COA_HYDRATASE"/>
    <property type="match status" value="1"/>
</dbReference>
<evidence type="ECO:0000313" key="4">
    <source>
        <dbReference type="EMBL" id="SFE33337.1"/>
    </source>
</evidence>
<dbReference type="Gene3D" id="3.90.226.10">
    <property type="entry name" value="2-enoyl-CoA Hydratase, Chain A, domain 1"/>
    <property type="match status" value="1"/>
</dbReference>